<evidence type="ECO:0000313" key="3">
    <source>
        <dbReference type="Proteomes" id="UP001178507"/>
    </source>
</evidence>
<dbReference type="EMBL" id="CAUJNA010003749">
    <property type="protein sequence ID" value="CAJ1409070.1"/>
    <property type="molecule type" value="Genomic_DNA"/>
</dbReference>
<organism evidence="2 3">
    <name type="scientific">Effrenium voratum</name>
    <dbReference type="NCBI Taxonomy" id="2562239"/>
    <lineage>
        <taxon>Eukaryota</taxon>
        <taxon>Sar</taxon>
        <taxon>Alveolata</taxon>
        <taxon>Dinophyceae</taxon>
        <taxon>Suessiales</taxon>
        <taxon>Symbiodiniaceae</taxon>
        <taxon>Effrenium</taxon>
    </lineage>
</organism>
<feature type="compositionally biased region" description="Basic and acidic residues" evidence="1">
    <location>
        <begin position="443"/>
        <end position="453"/>
    </location>
</feature>
<keyword evidence="3" id="KW-1185">Reference proteome</keyword>
<protein>
    <submittedName>
        <fullName evidence="2">Uncharacterized protein</fullName>
    </submittedName>
</protein>
<dbReference type="AlphaFoldDB" id="A0AA36NE06"/>
<feature type="region of interest" description="Disordered" evidence="1">
    <location>
        <begin position="443"/>
        <end position="468"/>
    </location>
</feature>
<gene>
    <name evidence="2" type="ORF">EVOR1521_LOCUS30254</name>
</gene>
<accession>A0AA36NE06</accession>
<proteinExistence type="predicted"/>
<evidence type="ECO:0000313" key="2">
    <source>
        <dbReference type="EMBL" id="CAJ1409070.1"/>
    </source>
</evidence>
<evidence type="ECO:0000256" key="1">
    <source>
        <dbReference type="SAM" id="MobiDB-lite"/>
    </source>
</evidence>
<sequence length="498" mass="54553">MAHMPWTPGLSRPFHSTFFGATASISRAPQRAPDARVVVASLAVVKASRSRSLTCCRSARRAEKTTHLLVDGDCHSIDTIQSAIGSLKQEANDEAIISRLRSLAGQPDIAGIVLLTIDTDFVEPLLGAKQCGQLLGACIPERHYNVVKRYRRAGISVRELPQGGSGSKVRAVLHEDGTGSVRKAETYCPVENAAGAELVRDKLRSLGFDCSKDATSKNFLIQSAAKFWYSNQLGPLTVYPFQLATLAAHDLLVQSRRRASFKASQGELAFLLPVTPNRTSKLQYGSSLARAVYEGGGPCMLEDVDLIARALRKLGYGEGRHPAELAESMFIFANTGINKKTLRKMGLLPCPDDQEFDVAKKLRAAFLSHETHGMWQLASADSHNLRGLLRKEGCLRLSKPGDKVSGEELKDAMLRFSAKHRLPRMRTLQGLVWQVLRHVNRKNPEKTGEDCPQERMQGAAGQSKRGKGDLGPKFEQFFMQMGLAASIQKAVYTCKGLA</sequence>
<name>A0AA36NE06_9DINO</name>
<dbReference type="Proteomes" id="UP001178507">
    <property type="component" value="Unassembled WGS sequence"/>
</dbReference>
<reference evidence="2" key="1">
    <citation type="submission" date="2023-08" db="EMBL/GenBank/DDBJ databases">
        <authorList>
            <person name="Chen Y."/>
            <person name="Shah S."/>
            <person name="Dougan E. K."/>
            <person name="Thang M."/>
            <person name="Chan C."/>
        </authorList>
    </citation>
    <scope>NUCLEOTIDE SEQUENCE</scope>
</reference>
<comment type="caution">
    <text evidence="2">The sequence shown here is derived from an EMBL/GenBank/DDBJ whole genome shotgun (WGS) entry which is preliminary data.</text>
</comment>